<dbReference type="Proteomes" id="UP000595437">
    <property type="component" value="Chromosome 7"/>
</dbReference>
<gene>
    <name evidence="2" type="ORF">FKW44_011721</name>
</gene>
<evidence type="ECO:0000313" key="3">
    <source>
        <dbReference type="Proteomes" id="UP000595437"/>
    </source>
</evidence>
<name>A0A7T8K924_CALRO</name>
<evidence type="ECO:0000313" key="2">
    <source>
        <dbReference type="EMBL" id="QQP50649.1"/>
    </source>
</evidence>
<reference evidence="3" key="1">
    <citation type="submission" date="2021-01" db="EMBL/GenBank/DDBJ databases">
        <title>Caligus Genome Assembly.</title>
        <authorList>
            <person name="Gallardo-Escarate C."/>
        </authorList>
    </citation>
    <scope>NUCLEOTIDE SEQUENCE [LARGE SCALE GENOMIC DNA]</scope>
</reference>
<organism evidence="2 3">
    <name type="scientific">Caligus rogercresseyi</name>
    <name type="common">Sea louse</name>
    <dbReference type="NCBI Taxonomy" id="217165"/>
    <lineage>
        <taxon>Eukaryota</taxon>
        <taxon>Metazoa</taxon>
        <taxon>Ecdysozoa</taxon>
        <taxon>Arthropoda</taxon>
        <taxon>Crustacea</taxon>
        <taxon>Multicrustacea</taxon>
        <taxon>Hexanauplia</taxon>
        <taxon>Copepoda</taxon>
        <taxon>Siphonostomatoida</taxon>
        <taxon>Caligidae</taxon>
        <taxon>Caligus</taxon>
    </lineage>
</organism>
<dbReference type="EMBL" id="CP045896">
    <property type="protein sequence ID" value="QQP50649.1"/>
    <property type="molecule type" value="Genomic_DNA"/>
</dbReference>
<dbReference type="GO" id="GO:0030425">
    <property type="term" value="C:dendrite"/>
    <property type="evidence" value="ECO:0007669"/>
    <property type="project" value="TreeGrafter"/>
</dbReference>
<evidence type="ECO:0000256" key="1">
    <source>
        <dbReference type="ARBA" id="ARBA00006927"/>
    </source>
</evidence>
<accession>A0A7T8K924</accession>
<comment type="similarity">
    <text evidence="1">Belongs to the neurochondrin family.</text>
</comment>
<protein>
    <submittedName>
        <fullName evidence="2">Neurochondrin -like protein</fullName>
    </submittedName>
</protein>
<proteinExistence type="inferred from homology"/>
<dbReference type="AlphaFoldDB" id="A0A7T8K924"/>
<dbReference type="PANTHER" id="PTHR13109">
    <property type="entry name" value="NEUROCHONDRIN"/>
    <property type="match status" value="1"/>
</dbReference>
<keyword evidence="3" id="KW-1185">Reference proteome</keyword>
<dbReference type="Pfam" id="PF05536">
    <property type="entry name" value="Neurochondrin"/>
    <property type="match status" value="1"/>
</dbReference>
<dbReference type="OrthoDB" id="1694274at2759"/>
<dbReference type="PANTHER" id="PTHR13109:SF7">
    <property type="entry name" value="NEUROCHONDRIN"/>
    <property type="match status" value="1"/>
</dbReference>
<dbReference type="GO" id="GO:0031175">
    <property type="term" value="P:neuron projection development"/>
    <property type="evidence" value="ECO:0007669"/>
    <property type="project" value="TreeGrafter"/>
</dbReference>
<dbReference type="InterPro" id="IPR008709">
    <property type="entry name" value="Neurochondrin"/>
</dbReference>
<dbReference type="GO" id="GO:0048168">
    <property type="term" value="P:regulation of neuronal synaptic plasticity"/>
    <property type="evidence" value="ECO:0007669"/>
    <property type="project" value="TreeGrafter"/>
</dbReference>
<sequence length="285" mass="32172">MSLLAAKKRIFINMLHFGSWNLTSKPKENRVGDSEEHSSSSSDEPQLLLDHAKYEILNSKFALSTICNILMNLCVLEPDFVDSNLMFFSMLKFLMNTLPSLDAKEDSSNLILIGNLSILGLLILQNHRSHRPKESETGAYKFIQSVITFHWDAFNVEESIGGEELVLSSSYAETWSDLSESWFLGMQILNYLLKDIEWIAEFLVESGWPQDMLLILQKTKRGKMFEGTKSAFEELIVSLLQHHTVGKGMLTQLKKHDIIGICQKHSLGALAKFVASVASKKTSLK</sequence>